<dbReference type="PROSITE" id="PS51123">
    <property type="entry name" value="OMPA_2"/>
    <property type="match status" value="1"/>
</dbReference>
<keyword evidence="1 2" id="KW-0472">Membrane</keyword>
<feature type="transmembrane region" description="Helical" evidence="2">
    <location>
        <begin position="297"/>
        <end position="318"/>
    </location>
</feature>
<evidence type="ECO:0000256" key="2">
    <source>
        <dbReference type="SAM" id="Phobius"/>
    </source>
</evidence>
<dbReference type="Pfam" id="PF00691">
    <property type="entry name" value="OmpA"/>
    <property type="match status" value="1"/>
</dbReference>
<name>A0AAW8R635_9ALTE</name>
<dbReference type="SUPFAM" id="SSF103088">
    <property type="entry name" value="OmpA-like"/>
    <property type="match status" value="1"/>
</dbReference>
<dbReference type="InterPro" id="IPR006665">
    <property type="entry name" value="OmpA-like"/>
</dbReference>
<dbReference type="InterPro" id="IPR036737">
    <property type="entry name" value="OmpA-like_sf"/>
</dbReference>
<dbReference type="GO" id="GO:0016020">
    <property type="term" value="C:membrane"/>
    <property type="evidence" value="ECO:0007669"/>
    <property type="project" value="UniProtKB-UniRule"/>
</dbReference>
<protein>
    <submittedName>
        <fullName evidence="4">OmpA family protein</fullName>
    </submittedName>
</protein>
<dbReference type="EMBL" id="JAVRIE010000005">
    <property type="protein sequence ID" value="MDT0583523.1"/>
    <property type="molecule type" value="Genomic_DNA"/>
</dbReference>
<accession>A0AAW8R635</accession>
<dbReference type="Proteomes" id="UP001249020">
    <property type="component" value="Unassembled WGS sequence"/>
</dbReference>
<comment type="caution">
    <text evidence="4">The sequence shown here is derived from an EMBL/GenBank/DDBJ whole genome shotgun (WGS) entry which is preliminary data.</text>
</comment>
<evidence type="ECO:0000259" key="3">
    <source>
        <dbReference type="PROSITE" id="PS51123"/>
    </source>
</evidence>
<organism evidence="4 5">
    <name type="scientific">Brumicola blandensis</name>
    <dbReference type="NCBI Taxonomy" id="3075611"/>
    <lineage>
        <taxon>Bacteria</taxon>
        <taxon>Pseudomonadati</taxon>
        <taxon>Pseudomonadota</taxon>
        <taxon>Gammaproteobacteria</taxon>
        <taxon>Alteromonadales</taxon>
        <taxon>Alteromonadaceae</taxon>
        <taxon>Brumicola</taxon>
    </lineage>
</organism>
<keyword evidence="2" id="KW-0812">Transmembrane</keyword>
<keyword evidence="2" id="KW-1133">Transmembrane helix</keyword>
<gene>
    <name evidence="4" type="ORF">RM544_13320</name>
</gene>
<dbReference type="RefSeq" id="WP_311362292.1">
    <property type="nucleotide sequence ID" value="NZ_JAVRIE010000005.1"/>
</dbReference>
<reference evidence="4 5" key="1">
    <citation type="submission" date="2023-09" db="EMBL/GenBank/DDBJ databases">
        <authorList>
            <person name="Rey-Velasco X."/>
        </authorList>
    </citation>
    <scope>NUCLEOTIDE SEQUENCE [LARGE SCALE GENOMIC DNA]</scope>
    <source>
        <strain evidence="4 5">W409</strain>
    </source>
</reference>
<evidence type="ECO:0000256" key="1">
    <source>
        <dbReference type="PROSITE-ProRule" id="PRU00473"/>
    </source>
</evidence>
<keyword evidence="5" id="KW-1185">Reference proteome</keyword>
<evidence type="ECO:0000313" key="5">
    <source>
        <dbReference type="Proteomes" id="UP001249020"/>
    </source>
</evidence>
<dbReference type="AlphaFoldDB" id="A0AAW8R635"/>
<feature type="domain" description="OmpA-like" evidence="3">
    <location>
        <begin position="467"/>
        <end position="589"/>
    </location>
</feature>
<sequence>MQEDEQVQKDGTQEEQQLEQVRQILLKQKLEQTKSEIQSESRAAVAQVLTEALHDRDSADGSVQKVLQPMVAKSVERSIKKQRQDFVDYLYPLVGSLVRKAVAVFFTDFIEKTNDIIENSFTFKGLKWRINAWRSGISFSEYVASQTFLFRVEQVLLIHKETGNLLHSLAASTTDTQDADLVSAMLGAINDFVADSFQSPTQESGEQHLGQIKTDDFTLFIRQAPQVILVAAVTGNMSRTGLEQLQFTLEEIQRIYFNELQSYAGDAKPFDSTSGLLQDCLLAEEKAEIDDKNKRPWYGWITLGLLFVVLAWYLYGWWVTHQVVSKIEDLNPPPGIVIQSLSSSGRYQVELSSLRDPIAPETYTWLAENNINTDFIRLKEVVFLSVDKRVIAQKVTQTISDYPTLRFDIEAMTLGGELPISEFQSMTSKLNQIPGQKLLQIDTSQVVLLNNQIDLSQSQAVNEQLFVTLVGEISTVQITFESGESGLGEDQSANLDKVGELYLKVEALATRLNRSANLVIVGASDSTGESAYNQRLSRQRALVVREALVERGLKPEHVFSVGVGEIDLPGDIKSTRKVLFNVMFAELNN</sequence>
<dbReference type="CDD" id="cd07185">
    <property type="entry name" value="OmpA_C-like"/>
    <property type="match status" value="1"/>
</dbReference>
<dbReference type="Gene3D" id="3.30.1330.60">
    <property type="entry name" value="OmpA-like domain"/>
    <property type="match status" value="1"/>
</dbReference>
<evidence type="ECO:0000313" key="4">
    <source>
        <dbReference type="EMBL" id="MDT0583523.1"/>
    </source>
</evidence>
<proteinExistence type="predicted"/>